<dbReference type="Proteomes" id="UP000600080">
    <property type="component" value="Unassembled WGS sequence"/>
</dbReference>
<keyword evidence="3" id="KW-1185">Reference proteome</keyword>
<protein>
    <submittedName>
        <fullName evidence="2">Uncharacterized protein</fullName>
    </submittedName>
</protein>
<gene>
    <name evidence="2" type="ORF">GCM10012285_16760</name>
</gene>
<feature type="compositionally biased region" description="Pro residues" evidence="1">
    <location>
        <begin position="92"/>
        <end position="160"/>
    </location>
</feature>
<accession>A0ABQ2J816</accession>
<evidence type="ECO:0000256" key="1">
    <source>
        <dbReference type="SAM" id="MobiDB-lite"/>
    </source>
</evidence>
<sequence>MPPPLSRVRGRVRGASGASGGTRVPPVSPSPAVRRRVGTDTVRARPCAWSAPDRQGDRQSRAEGAPGARPPSSDREEQMTVRAHTGQLATPRPDPVPPTPGPGPGPPGPTPGPTPGPAPAPGPDPVPPPVPRPEPDPVPPTPAPPTPGPQPGPAPDPLPAPGTALCSRRPGGGTGRR</sequence>
<evidence type="ECO:0000313" key="2">
    <source>
        <dbReference type="EMBL" id="GGN39623.1"/>
    </source>
</evidence>
<dbReference type="PRINTS" id="PR01217">
    <property type="entry name" value="PRICHEXTENSN"/>
</dbReference>
<proteinExistence type="predicted"/>
<organism evidence="2 3">
    <name type="scientific">Streptomyces kronopolitis</name>
    <dbReference type="NCBI Taxonomy" id="1612435"/>
    <lineage>
        <taxon>Bacteria</taxon>
        <taxon>Bacillati</taxon>
        <taxon>Actinomycetota</taxon>
        <taxon>Actinomycetes</taxon>
        <taxon>Kitasatosporales</taxon>
        <taxon>Streptomycetaceae</taxon>
        <taxon>Streptomyces</taxon>
    </lineage>
</organism>
<reference evidence="3" key="1">
    <citation type="journal article" date="2019" name="Int. J. Syst. Evol. Microbiol.">
        <title>The Global Catalogue of Microorganisms (GCM) 10K type strain sequencing project: providing services to taxonomists for standard genome sequencing and annotation.</title>
        <authorList>
            <consortium name="The Broad Institute Genomics Platform"/>
            <consortium name="The Broad Institute Genome Sequencing Center for Infectious Disease"/>
            <person name="Wu L."/>
            <person name="Ma J."/>
        </authorList>
    </citation>
    <scope>NUCLEOTIDE SEQUENCE [LARGE SCALE GENOMIC DNA]</scope>
    <source>
        <strain evidence="3">CGMCC 4.7323</strain>
    </source>
</reference>
<name>A0ABQ2J816_9ACTN</name>
<evidence type="ECO:0000313" key="3">
    <source>
        <dbReference type="Proteomes" id="UP000600080"/>
    </source>
</evidence>
<feature type="region of interest" description="Disordered" evidence="1">
    <location>
        <begin position="1"/>
        <end position="177"/>
    </location>
</feature>
<comment type="caution">
    <text evidence="2">The sequence shown here is derived from an EMBL/GenBank/DDBJ whole genome shotgun (WGS) entry which is preliminary data.</text>
</comment>
<dbReference type="EMBL" id="BMND01000005">
    <property type="protein sequence ID" value="GGN39623.1"/>
    <property type="molecule type" value="Genomic_DNA"/>
</dbReference>
<feature type="compositionally biased region" description="Low complexity" evidence="1">
    <location>
        <begin position="13"/>
        <end position="25"/>
    </location>
</feature>